<dbReference type="HOGENOM" id="CLU_2077670_0_0_1"/>
<feature type="region of interest" description="Disordered" evidence="1">
    <location>
        <begin position="1"/>
        <end position="29"/>
    </location>
</feature>
<evidence type="ECO:0000313" key="3">
    <source>
        <dbReference type="Proteomes" id="UP000006643"/>
    </source>
</evidence>
<dbReference type="KEGG" id="pif:PITG_11243"/>
<evidence type="ECO:0000256" key="1">
    <source>
        <dbReference type="SAM" id="MobiDB-lite"/>
    </source>
</evidence>
<keyword evidence="3" id="KW-1185">Reference proteome</keyword>
<gene>
    <name evidence="2" type="ORF">PITG_11243</name>
</gene>
<feature type="compositionally biased region" description="Basic and acidic residues" evidence="1">
    <location>
        <begin position="15"/>
        <end position="29"/>
    </location>
</feature>
<reference evidence="3" key="1">
    <citation type="journal article" date="2009" name="Nature">
        <title>Genome sequence and analysis of the Irish potato famine pathogen Phytophthora infestans.</title>
        <authorList>
            <consortium name="The Broad Institute Genome Sequencing Platform"/>
            <person name="Haas B.J."/>
            <person name="Kamoun S."/>
            <person name="Zody M.C."/>
            <person name="Jiang R.H."/>
            <person name="Handsaker R.E."/>
            <person name="Cano L.M."/>
            <person name="Grabherr M."/>
            <person name="Kodira C.D."/>
            <person name="Raffaele S."/>
            <person name="Torto-Alalibo T."/>
            <person name="Bozkurt T.O."/>
            <person name="Ah-Fong A.M."/>
            <person name="Alvarado L."/>
            <person name="Anderson V.L."/>
            <person name="Armstrong M.R."/>
            <person name="Avrova A."/>
            <person name="Baxter L."/>
            <person name="Beynon J."/>
            <person name="Boevink P.C."/>
            <person name="Bollmann S.R."/>
            <person name="Bos J.I."/>
            <person name="Bulone V."/>
            <person name="Cai G."/>
            <person name="Cakir C."/>
            <person name="Carrington J.C."/>
            <person name="Chawner M."/>
            <person name="Conti L."/>
            <person name="Costanzo S."/>
            <person name="Ewan R."/>
            <person name="Fahlgren N."/>
            <person name="Fischbach M.A."/>
            <person name="Fugelstad J."/>
            <person name="Gilroy E.M."/>
            <person name="Gnerre S."/>
            <person name="Green P.J."/>
            <person name="Grenville-Briggs L.J."/>
            <person name="Griffith J."/>
            <person name="Grunwald N.J."/>
            <person name="Horn K."/>
            <person name="Horner N.R."/>
            <person name="Hu C.H."/>
            <person name="Huitema E."/>
            <person name="Jeong D.H."/>
            <person name="Jones A.M."/>
            <person name="Jones J.D."/>
            <person name="Jones R.W."/>
            <person name="Karlsson E.K."/>
            <person name="Kunjeti S.G."/>
            <person name="Lamour K."/>
            <person name="Liu Z."/>
            <person name="Ma L."/>
            <person name="Maclean D."/>
            <person name="Chibucos M.C."/>
            <person name="McDonald H."/>
            <person name="McWalters J."/>
            <person name="Meijer H.J."/>
            <person name="Morgan W."/>
            <person name="Morris P.F."/>
            <person name="Munro C.A."/>
            <person name="O'Neill K."/>
            <person name="Ospina-Giraldo M."/>
            <person name="Pinzon A."/>
            <person name="Pritchard L."/>
            <person name="Ramsahoye B."/>
            <person name="Ren Q."/>
            <person name="Restrepo S."/>
            <person name="Roy S."/>
            <person name="Sadanandom A."/>
            <person name="Savidor A."/>
            <person name="Schornack S."/>
            <person name="Schwartz D.C."/>
            <person name="Schumann U.D."/>
            <person name="Schwessinger B."/>
            <person name="Seyer L."/>
            <person name="Sharpe T."/>
            <person name="Silvar C."/>
            <person name="Song J."/>
            <person name="Studholme D.J."/>
            <person name="Sykes S."/>
            <person name="Thines M."/>
            <person name="van de Vondervoort P.J."/>
            <person name="Phuntumart V."/>
            <person name="Wawra S."/>
            <person name="Weide R."/>
            <person name="Win J."/>
            <person name="Young C."/>
            <person name="Zhou S."/>
            <person name="Fry W."/>
            <person name="Meyers B.C."/>
            <person name="van West P."/>
            <person name="Ristaino J."/>
            <person name="Govers F."/>
            <person name="Birch P.R."/>
            <person name="Whisson S.C."/>
            <person name="Judelson H.S."/>
            <person name="Nusbaum C."/>
        </authorList>
    </citation>
    <scope>NUCLEOTIDE SEQUENCE [LARGE SCALE GENOMIC DNA]</scope>
    <source>
        <strain evidence="3">T30-4</strain>
    </source>
</reference>
<dbReference type="VEuPathDB" id="FungiDB:PITG_11243"/>
<dbReference type="AlphaFoldDB" id="D0NGJ1"/>
<dbReference type="GeneID" id="9476396"/>
<organism evidence="2 3">
    <name type="scientific">Phytophthora infestans (strain T30-4)</name>
    <name type="common">Potato late blight agent</name>
    <dbReference type="NCBI Taxonomy" id="403677"/>
    <lineage>
        <taxon>Eukaryota</taxon>
        <taxon>Sar</taxon>
        <taxon>Stramenopiles</taxon>
        <taxon>Oomycota</taxon>
        <taxon>Peronosporomycetes</taxon>
        <taxon>Peronosporales</taxon>
        <taxon>Peronosporaceae</taxon>
        <taxon>Phytophthora</taxon>
    </lineage>
</organism>
<name>D0NGJ1_PHYIT</name>
<dbReference type="EMBL" id="DS028136">
    <property type="protein sequence ID" value="EEY57392.1"/>
    <property type="molecule type" value="Genomic_DNA"/>
</dbReference>
<dbReference type="Proteomes" id="UP000006643">
    <property type="component" value="Unassembled WGS sequence"/>
</dbReference>
<protein>
    <submittedName>
        <fullName evidence="2">Uncharacterized protein</fullName>
    </submittedName>
</protein>
<evidence type="ECO:0000313" key="2">
    <source>
        <dbReference type="EMBL" id="EEY57392.1"/>
    </source>
</evidence>
<sequence>MPTTKFRASGEDDSGTSRKKETCTSRGRLVDQGKRVSRTKFLCVRAQETDERGSGDVVAGTDAMRRHFSTGNQAIQKSDEHEHALEFIRRTHWENSKMILKYRRQPNALITVALSKLL</sequence>
<proteinExistence type="predicted"/>
<dbReference type="RefSeq" id="XP_002902002.1">
    <property type="nucleotide sequence ID" value="XM_002901956.1"/>
</dbReference>
<accession>D0NGJ1</accession>
<dbReference type="InParanoid" id="D0NGJ1"/>